<feature type="transmembrane region" description="Helical" evidence="5">
    <location>
        <begin position="81"/>
        <end position="104"/>
    </location>
</feature>
<name>A0A9N8EQ37_9STRA</name>
<evidence type="ECO:0000256" key="5">
    <source>
        <dbReference type="SAM" id="Phobius"/>
    </source>
</evidence>
<dbReference type="GO" id="GO:0016020">
    <property type="term" value="C:membrane"/>
    <property type="evidence" value="ECO:0007669"/>
    <property type="project" value="UniProtKB-SubCell"/>
</dbReference>
<dbReference type="Pfam" id="PF08507">
    <property type="entry name" value="COPI_assoc"/>
    <property type="match status" value="1"/>
</dbReference>
<comment type="subcellular location">
    <subcellularLocation>
        <location evidence="1">Membrane</location>
        <topology evidence="1">Multi-pass membrane protein</topology>
    </subcellularLocation>
</comment>
<dbReference type="Proteomes" id="UP001153069">
    <property type="component" value="Unassembled WGS sequence"/>
</dbReference>
<evidence type="ECO:0000259" key="6">
    <source>
        <dbReference type="PROSITE" id="PS50222"/>
    </source>
</evidence>
<dbReference type="EMBL" id="CAICTM010001381">
    <property type="protein sequence ID" value="CAB9523144.1"/>
    <property type="molecule type" value="Genomic_DNA"/>
</dbReference>
<feature type="transmembrane region" description="Helical" evidence="5">
    <location>
        <begin position="147"/>
        <end position="163"/>
    </location>
</feature>
<feature type="transmembrane region" description="Helical" evidence="5">
    <location>
        <begin position="51"/>
        <end position="69"/>
    </location>
</feature>
<evidence type="ECO:0000256" key="1">
    <source>
        <dbReference type="ARBA" id="ARBA00004141"/>
    </source>
</evidence>
<evidence type="ECO:0000256" key="4">
    <source>
        <dbReference type="ARBA" id="ARBA00023136"/>
    </source>
</evidence>
<organism evidence="7 8">
    <name type="scientific">Seminavis robusta</name>
    <dbReference type="NCBI Taxonomy" id="568900"/>
    <lineage>
        <taxon>Eukaryota</taxon>
        <taxon>Sar</taxon>
        <taxon>Stramenopiles</taxon>
        <taxon>Ochrophyta</taxon>
        <taxon>Bacillariophyta</taxon>
        <taxon>Bacillariophyceae</taxon>
        <taxon>Bacillariophycidae</taxon>
        <taxon>Naviculales</taxon>
        <taxon>Naviculaceae</taxon>
        <taxon>Seminavis</taxon>
    </lineage>
</organism>
<protein>
    <recommendedName>
        <fullName evidence="6">EF-hand domain-containing protein</fullName>
    </recommendedName>
</protein>
<dbReference type="SUPFAM" id="SSF47473">
    <property type="entry name" value="EF-hand"/>
    <property type="match status" value="1"/>
</dbReference>
<dbReference type="InterPro" id="IPR013714">
    <property type="entry name" value="Golgi_TVP15"/>
</dbReference>
<feature type="transmembrane region" description="Helical" evidence="5">
    <location>
        <begin position="124"/>
        <end position="141"/>
    </location>
</feature>
<sequence length="256" mass="28363">MSTPVNASQYVNMARGLASSPDALEAGAVAKATAKEIQEEITGDGAWSLRVLSLIAGGAMMLASISGFMRKFVTFDWDSAALDIIVFVVGLGVVLVESGLLVKLESCSSTNAMINNNAPFLRNLYGRGTIFIVTGFIEVYMRGTFDMIVGFFAIYVGLMYIWTGRRAKDKMAEVRSMAWQNNKFSMEELQEKYAMADVDGKGGLTLSQFRQFTANLGMSLDKKESEAAFMYIDKNHDSRIGYDEVHRWWSKGQNKK</sequence>
<evidence type="ECO:0000256" key="3">
    <source>
        <dbReference type="ARBA" id="ARBA00022989"/>
    </source>
</evidence>
<dbReference type="OrthoDB" id="43431at2759"/>
<accession>A0A9N8EQ37</accession>
<dbReference type="AlphaFoldDB" id="A0A9N8EQ37"/>
<evidence type="ECO:0000256" key="2">
    <source>
        <dbReference type="ARBA" id="ARBA00022692"/>
    </source>
</evidence>
<dbReference type="InterPro" id="IPR002048">
    <property type="entry name" value="EF_hand_dom"/>
</dbReference>
<feature type="domain" description="EF-hand" evidence="6">
    <location>
        <begin position="184"/>
        <end position="219"/>
    </location>
</feature>
<dbReference type="Gene3D" id="1.10.238.10">
    <property type="entry name" value="EF-hand"/>
    <property type="match status" value="1"/>
</dbReference>
<dbReference type="InterPro" id="IPR011992">
    <property type="entry name" value="EF-hand-dom_pair"/>
</dbReference>
<evidence type="ECO:0000313" key="8">
    <source>
        <dbReference type="Proteomes" id="UP001153069"/>
    </source>
</evidence>
<dbReference type="GO" id="GO:0005509">
    <property type="term" value="F:calcium ion binding"/>
    <property type="evidence" value="ECO:0007669"/>
    <property type="project" value="InterPro"/>
</dbReference>
<proteinExistence type="predicted"/>
<keyword evidence="8" id="KW-1185">Reference proteome</keyword>
<dbReference type="Pfam" id="PF13499">
    <property type="entry name" value="EF-hand_7"/>
    <property type="match status" value="1"/>
</dbReference>
<keyword evidence="2 5" id="KW-0812">Transmembrane</keyword>
<reference evidence="7" key="1">
    <citation type="submission" date="2020-06" db="EMBL/GenBank/DDBJ databases">
        <authorList>
            <consortium name="Plant Systems Biology data submission"/>
        </authorList>
    </citation>
    <scope>NUCLEOTIDE SEQUENCE</scope>
    <source>
        <strain evidence="7">D6</strain>
    </source>
</reference>
<dbReference type="PROSITE" id="PS50222">
    <property type="entry name" value="EF_HAND_2"/>
    <property type="match status" value="2"/>
</dbReference>
<feature type="domain" description="EF-hand" evidence="6">
    <location>
        <begin position="220"/>
        <end position="255"/>
    </location>
</feature>
<gene>
    <name evidence="7" type="ORF">SEMRO_1383_G267960.1</name>
</gene>
<keyword evidence="4 5" id="KW-0472">Membrane</keyword>
<comment type="caution">
    <text evidence="7">The sequence shown here is derived from an EMBL/GenBank/DDBJ whole genome shotgun (WGS) entry which is preliminary data.</text>
</comment>
<evidence type="ECO:0000313" key="7">
    <source>
        <dbReference type="EMBL" id="CAB9523144.1"/>
    </source>
</evidence>
<keyword evidence="3 5" id="KW-1133">Transmembrane helix</keyword>